<dbReference type="RefSeq" id="WP_168143408.1">
    <property type="nucleotide sequence ID" value="NZ_CBCSDT010000031.1"/>
</dbReference>
<evidence type="ECO:0000259" key="2">
    <source>
        <dbReference type="Pfam" id="PF18879"/>
    </source>
</evidence>
<feature type="region of interest" description="Disordered" evidence="1">
    <location>
        <begin position="233"/>
        <end position="252"/>
    </location>
</feature>
<dbReference type="AlphaFoldDB" id="A0A6H0S729"/>
<name>A0A6H0S729_9MYCO</name>
<evidence type="ECO:0000313" key="3">
    <source>
        <dbReference type="EMBL" id="QIV82966.1"/>
    </source>
</evidence>
<protein>
    <recommendedName>
        <fullName evidence="2">ESX-1 secretion-associated protein EspA/EspE-like domain-containing protein</fullName>
    </recommendedName>
</protein>
<accession>A0A6H0S729</accession>
<feature type="domain" description="ESX-1 secretion-associated protein EspA/EspE-like" evidence="2">
    <location>
        <begin position="76"/>
        <end position="159"/>
    </location>
</feature>
<organism evidence="3 4">
    <name type="scientific">Mycolicibacterium frederiksbergense</name>
    <dbReference type="NCBI Taxonomy" id="117567"/>
    <lineage>
        <taxon>Bacteria</taxon>
        <taxon>Bacillati</taxon>
        <taxon>Actinomycetota</taxon>
        <taxon>Actinomycetes</taxon>
        <taxon>Mycobacteriales</taxon>
        <taxon>Mycobacteriaceae</taxon>
        <taxon>Mycolicibacterium</taxon>
    </lineage>
</organism>
<keyword evidence="4" id="KW-1185">Reference proteome</keyword>
<dbReference type="Proteomes" id="UP000501849">
    <property type="component" value="Chromosome"/>
</dbReference>
<dbReference type="InterPro" id="IPR043796">
    <property type="entry name" value="ESX-1_EspA/EspE-like"/>
</dbReference>
<evidence type="ECO:0000313" key="4">
    <source>
        <dbReference type="Proteomes" id="UP000501849"/>
    </source>
</evidence>
<reference evidence="3 4" key="1">
    <citation type="submission" date="2019-04" db="EMBL/GenBank/DDBJ databases">
        <title>Draft, Whole-Genome Sequence of the Anthracene-degrading Mycobacterium frederiksbergense LB501T, Isolated from a Polycyclic Aromatic Hydrocarbon (PAH)-Contaminated Soil.</title>
        <authorList>
            <person name="Augelletti F."/>
        </authorList>
    </citation>
    <scope>NUCLEOTIDE SEQUENCE [LARGE SCALE GENOMIC DNA]</scope>
    <source>
        <strain evidence="3 4">LB 501T</strain>
    </source>
</reference>
<sequence length="252" mass="27467">MGFWGFVDDVVDGVSEVAEKAKKAAEWVAETAEKLGMPSLGETARTIEHRAGKLIIAPTVVLQEGQKQIDRMLKSCGEGDPDHANEFTDSAEAFDAAELPLAGAYPGDQWSGGTAADRYSERNREQHNRVVTLADLDREIHRLISNEADLLPPVRRSLEIHHNDLADFGNFTQYVGRMGAYGKAAQYAMEVAMVATTLAQAIPEYESMQDEADAIARSVAKVGDEYQKIADGVTISDSANDYDPRMPPPAGR</sequence>
<evidence type="ECO:0000256" key="1">
    <source>
        <dbReference type="SAM" id="MobiDB-lite"/>
    </source>
</evidence>
<dbReference type="KEGG" id="mfre:EXE63_20260"/>
<dbReference type="EMBL" id="CP038799">
    <property type="protein sequence ID" value="QIV82966.1"/>
    <property type="molecule type" value="Genomic_DNA"/>
</dbReference>
<dbReference type="Pfam" id="PF18879">
    <property type="entry name" value="EspA_EspE"/>
    <property type="match status" value="1"/>
</dbReference>
<gene>
    <name evidence="3" type="ORF">EXE63_20260</name>
</gene>
<proteinExistence type="predicted"/>